<dbReference type="InterPro" id="IPR036397">
    <property type="entry name" value="RNaseH_sf"/>
</dbReference>
<sequence>MCLRIARRSGGGIVPSPLKIAQCSVLRARVDADLARGRTPGSIAGRLRAAAADPGLEATAGSPHGHGLTVSHEAIYSYIYALPKGELVERGVLLPSGGTRRRPRKRSGQRQGPIVGMVSIDQRPEEVAARAVPGHWEGDLIIGRAGASAAATLVERTTRFTAILALPLGRGSESVVDAVLDHTRVLPAMFAKSLTWDQGVEMARHAHLTKTTKMPVYFAHPHCPWERGTNENTNGRIRRYLPNGTDIPTHQPYLTAIAEELNEVPRKCLNWLTPREAYERLLTSEVASTP</sequence>
<dbReference type="PROSITE" id="PS50994">
    <property type="entry name" value="INTEGRASE"/>
    <property type="match status" value="1"/>
</dbReference>
<comment type="caution">
    <text evidence="2">The sequence shown here is derived from an EMBL/GenBank/DDBJ whole genome shotgun (WGS) entry which is preliminary data.</text>
</comment>
<accession>K6XFW4</accession>
<dbReference type="InterPro" id="IPR051917">
    <property type="entry name" value="Transposase-Integrase"/>
</dbReference>
<dbReference type="eggNOG" id="COG2826">
    <property type="taxonomic scope" value="Bacteria"/>
</dbReference>
<dbReference type="AlphaFoldDB" id="K6XFW4"/>
<evidence type="ECO:0000259" key="1">
    <source>
        <dbReference type="PROSITE" id="PS50994"/>
    </source>
</evidence>
<proteinExistence type="predicted"/>
<dbReference type="SUPFAM" id="SSF53098">
    <property type="entry name" value="Ribonuclease H-like"/>
    <property type="match status" value="1"/>
</dbReference>
<evidence type="ECO:0000313" key="3">
    <source>
        <dbReference type="Proteomes" id="UP000008366"/>
    </source>
</evidence>
<dbReference type="NCBIfam" id="NF033563">
    <property type="entry name" value="transpos_IS30"/>
    <property type="match status" value="1"/>
</dbReference>
<dbReference type="Gene3D" id="3.30.420.10">
    <property type="entry name" value="Ribonuclease H-like superfamily/Ribonuclease H"/>
    <property type="match status" value="1"/>
</dbReference>
<dbReference type="GO" id="GO:0032196">
    <property type="term" value="P:transposition"/>
    <property type="evidence" value="ECO:0007669"/>
    <property type="project" value="TreeGrafter"/>
</dbReference>
<dbReference type="InterPro" id="IPR001584">
    <property type="entry name" value="Integrase_cat-core"/>
</dbReference>
<keyword evidence="3" id="KW-1185">Reference proteome</keyword>
<reference evidence="2 3" key="1">
    <citation type="submission" date="2012-08" db="EMBL/GenBank/DDBJ databases">
        <title>Whole genome shotgun sequence of Kineosphaera limosa NBRC 100340.</title>
        <authorList>
            <person name="Yoshida I."/>
            <person name="Isaki S."/>
            <person name="Hosoyama A."/>
            <person name="Tsuchikane K."/>
            <person name="Katsumata H."/>
            <person name="Ando Y."/>
            <person name="Ohji S."/>
            <person name="Hamada M."/>
            <person name="Tamura T."/>
            <person name="Yamazoe A."/>
            <person name="Yamazaki S."/>
            <person name="Fujita N."/>
        </authorList>
    </citation>
    <scope>NUCLEOTIDE SEQUENCE [LARGE SCALE GENOMIC DNA]</scope>
    <source>
        <strain evidence="2 3">NBRC 100340</strain>
    </source>
</reference>
<dbReference type="GO" id="GO:0005829">
    <property type="term" value="C:cytosol"/>
    <property type="evidence" value="ECO:0007669"/>
    <property type="project" value="TreeGrafter"/>
</dbReference>
<dbReference type="GO" id="GO:0004803">
    <property type="term" value="F:transposase activity"/>
    <property type="evidence" value="ECO:0007669"/>
    <property type="project" value="TreeGrafter"/>
</dbReference>
<evidence type="ECO:0000313" key="2">
    <source>
        <dbReference type="EMBL" id="GAB97729.1"/>
    </source>
</evidence>
<name>K6XFW4_9MICO</name>
<dbReference type="STRING" id="1184609.KILIM_079_00270"/>
<protein>
    <submittedName>
        <fullName evidence="2">Putative transposase</fullName>
    </submittedName>
</protein>
<dbReference type="PANTHER" id="PTHR10948">
    <property type="entry name" value="TRANSPOSASE"/>
    <property type="match status" value="1"/>
</dbReference>
<dbReference type="Proteomes" id="UP000008366">
    <property type="component" value="Unassembled WGS sequence"/>
</dbReference>
<dbReference type="GO" id="GO:0003676">
    <property type="term" value="F:nucleic acid binding"/>
    <property type="evidence" value="ECO:0007669"/>
    <property type="project" value="InterPro"/>
</dbReference>
<dbReference type="PANTHER" id="PTHR10948:SF23">
    <property type="entry name" value="TRANSPOSASE INSI FOR INSERTION SEQUENCE ELEMENT IS30A-RELATED"/>
    <property type="match status" value="1"/>
</dbReference>
<organism evidence="2 3">
    <name type="scientific">Kineosphaera limosa NBRC 100340</name>
    <dbReference type="NCBI Taxonomy" id="1184609"/>
    <lineage>
        <taxon>Bacteria</taxon>
        <taxon>Bacillati</taxon>
        <taxon>Actinomycetota</taxon>
        <taxon>Actinomycetes</taxon>
        <taxon>Micrococcales</taxon>
        <taxon>Dermatophilaceae</taxon>
        <taxon>Kineosphaera</taxon>
    </lineage>
</organism>
<dbReference type="GO" id="GO:0015074">
    <property type="term" value="P:DNA integration"/>
    <property type="evidence" value="ECO:0007669"/>
    <property type="project" value="InterPro"/>
</dbReference>
<gene>
    <name evidence="2" type="ORF">KILIM_079_00270</name>
</gene>
<dbReference type="InterPro" id="IPR053392">
    <property type="entry name" value="Transposase_IS30-like"/>
</dbReference>
<dbReference type="EMBL" id="BAHD01000079">
    <property type="protein sequence ID" value="GAB97729.1"/>
    <property type="molecule type" value="Genomic_DNA"/>
</dbReference>
<feature type="domain" description="Integrase catalytic" evidence="1">
    <location>
        <begin position="129"/>
        <end position="282"/>
    </location>
</feature>
<dbReference type="InterPro" id="IPR012337">
    <property type="entry name" value="RNaseH-like_sf"/>
</dbReference>